<proteinExistence type="predicted"/>
<dbReference type="eggNOG" id="ENOG502SIUN">
    <property type="taxonomic scope" value="Eukaryota"/>
</dbReference>
<dbReference type="GO" id="GO:0005886">
    <property type="term" value="C:plasma membrane"/>
    <property type="evidence" value="ECO:0007669"/>
    <property type="project" value="TreeGrafter"/>
</dbReference>
<keyword evidence="4" id="KW-1185">Reference proteome</keyword>
<dbReference type="InParanoid" id="I7M9V3"/>
<dbReference type="GeneID" id="7843119"/>
<dbReference type="Gene3D" id="3.30.70.330">
    <property type="match status" value="1"/>
</dbReference>
<keyword evidence="1" id="KW-0472">Membrane</keyword>
<dbReference type="SUPFAM" id="SSF54928">
    <property type="entry name" value="RNA-binding domain, RBD"/>
    <property type="match status" value="1"/>
</dbReference>
<dbReference type="InterPro" id="IPR027815">
    <property type="entry name" value="CSC1/OSCA1-like_cyt"/>
</dbReference>
<evidence type="ECO:0000256" key="1">
    <source>
        <dbReference type="SAM" id="Phobius"/>
    </source>
</evidence>
<feature type="transmembrane region" description="Helical" evidence="1">
    <location>
        <begin position="591"/>
        <end position="614"/>
    </location>
</feature>
<dbReference type="GO" id="GO:0016301">
    <property type="term" value="F:kinase activity"/>
    <property type="evidence" value="ECO:0007669"/>
    <property type="project" value="UniProtKB-KW"/>
</dbReference>
<dbReference type="PANTHER" id="PTHR13018:SF83">
    <property type="entry name" value="RRM DOMAIN-CONTAINING PROTEIN"/>
    <property type="match status" value="1"/>
</dbReference>
<dbReference type="InterPro" id="IPR045122">
    <property type="entry name" value="Csc1-like"/>
</dbReference>
<evidence type="ECO:0000313" key="4">
    <source>
        <dbReference type="Proteomes" id="UP000009168"/>
    </source>
</evidence>
<keyword evidence="1" id="KW-0812">Transmembrane</keyword>
<feature type="transmembrane region" description="Helical" evidence="1">
    <location>
        <begin position="735"/>
        <end position="757"/>
    </location>
</feature>
<dbReference type="RefSeq" id="XP_001023130.2">
    <property type="nucleotide sequence ID" value="XM_001023130.2"/>
</dbReference>
<dbReference type="InterPro" id="IPR012677">
    <property type="entry name" value="Nucleotide-bd_a/b_plait_sf"/>
</dbReference>
<dbReference type="KEGG" id="tet:TTHERM_00492380"/>
<protein>
    <submittedName>
        <fullName evidence="3">Kinase domain protein</fullName>
    </submittedName>
</protein>
<evidence type="ECO:0000313" key="3">
    <source>
        <dbReference type="EMBL" id="EAS02885.2"/>
    </source>
</evidence>
<gene>
    <name evidence="3" type="ORF">TTHERM_00492380</name>
</gene>
<feature type="transmembrane region" description="Helical" evidence="1">
    <location>
        <begin position="560"/>
        <end position="579"/>
    </location>
</feature>
<organism evidence="3 4">
    <name type="scientific">Tetrahymena thermophila (strain SB210)</name>
    <dbReference type="NCBI Taxonomy" id="312017"/>
    <lineage>
        <taxon>Eukaryota</taxon>
        <taxon>Sar</taxon>
        <taxon>Alveolata</taxon>
        <taxon>Ciliophora</taxon>
        <taxon>Intramacronucleata</taxon>
        <taxon>Oligohymenophorea</taxon>
        <taxon>Hymenostomatida</taxon>
        <taxon>Tetrahymenina</taxon>
        <taxon>Tetrahymenidae</taxon>
        <taxon>Tetrahymena</taxon>
    </lineage>
</organism>
<keyword evidence="1" id="KW-1133">Transmembrane helix</keyword>
<dbReference type="GO" id="GO:0003676">
    <property type="term" value="F:nucleic acid binding"/>
    <property type="evidence" value="ECO:0007669"/>
    <property type="project" value="InterPro"/>
</dbReference>
<feature type="transmembrane region" description="Helical" evidence="1">
    <location>
        <begin position="458"/>
        <end position="479"/>
    </location>
</feature>
<evidence type="ECO:0000259" key="2">
    <source>
        <dbReference type="Pfam" id="PF14703"/>
    </source>
</evidence>
<dbReference type="OrthoDB" id="197892at2759"/>
<dbReference type="Pfam" id="PF14703">
    <property type="entry name" value="PHM7_cyt"/>
    <property type="match status" value="1"/>
</dbReference>
<dbReference type="AlphaFoldDB" id="I7M9V3"/>
<accession>I7M9V3</accession>
<feature type="transmembrane region" description="Helical" evidence="1">
    <location>
        <begin position="711"/>
        <end position="728"/>
    </location>
</feature>
<feature type="transmembrane region" description="Helical" evidence="1">
    <location>
        <begin position="164"/>
        <end position="185"/>
    </location>
</feature>
<dbReference type="EMBL" id="GG662512">
    <property type="protein sequence ID" value="EAS02885.2"/>
    <property type="molecule type" value="Genomic_DNA"/>
</dbReference>
<feature type="transmembrane region" description="Helical" evidence="1">
    <location>
        <begin position="517"/>
        <end position="539"/>
    </location>
</feature>
<dbReference type="GO" id="GO:0005227">
    <property type="term" value="F:calcium-activated cation channel activity"/>
    <property type="evidence" value="ECO:0007669"/>
    <property type="project" value="InterPro"/>
</dbReference>
<reference evidence="4" key="1">
    <citation type="journal article" date="2006" name="PLoS Biol.">
        <title>Macronuclear genome sequence of the ciliate Tetrahymena thermophila, a model eukaryote.</title>
        <authorList>
            <person name="Eisen J.A."/>
            <person name="Coyne R.S."/>
            <person name="Wu M."/>
            <person name="Wu D."/>
            <person name="Thiagarajan M."/>
            <person name="Wortman J.R."/>
            <person name="Badger J.H."/>
            <person name="Ren Q."/>
            <person name="Amedeo P."/>
            <person name="Jones K.M."/>
            <person name="Tallon L.J."/>
            <person name="Delcher A.L."/>
            <person name="Salzberg S.L."/>
            <person name="Silva J.C."/>
            <person name="Haas B.J."/>
            <person name="Majoros W.H."/>
            <person name="Farzad M."/>
            <person name="Carlton J.M."/>
            <person name="Smith R.K. Jr."/>
            <person name="Garg J."/>
            <person name="Pearlman R.E."/>
            <person name="Karrer K.M."/>
            <person name="Sun L."/>
            <person name="Manning G."/>
            <person name="Elde N.C."/>
            <person name="Turkewitz A.P."/>
            <person name="Asai D.J."/>
            <person name="Wilkes D.E."/>
            <person name="Wang Y."/>
            <person name="Cai H."/>
            <person name="Collins K."/>
            <person name="Stewart B.A."/>
            <person name="Lee S.R."/>
            <person name="Wilamowska K."/>
            <person name="Weinberg Z."/>
            <person name="Ruzzo W.L."/>
            <person name="Wloga D."/>
            <person name="Gaertig J."/>
            <person name="Frankel J."/>
            <person name="Tsao C.-C."/>
            <person name="Gorovsky M.A."/>
            <person name="Keeling P.J."/>
            <person name="Waller R.F."/>
            <person name="Patron N.J."/>
            <person name="Cherry J.M."/>
            <person name="Stover N.A."/>
            <person name="Krieger C.J."/>
            <person name="del Toro C."/>
            <person name="Ryder H.F."/>
            <person name="Williamson S.C."/>
            <person name="Barbeau R.A."/>
            <person name="Hamilton E.P."/>
            <person name="Orias E."/>
        </authorList>
    </citation>
    <scope>NUCLEOTIDE SEQUENCE [LARGE SCALE GENOMIC DNA]</scope>
    <source>
        <strain evidence="4">SB210</strain>
    </source>
</reference>
<name>I7M9V3_TETTS</name>
<feature type="transmembrane region" description="Helical" evidence="1">
    <location>
        <begin position="239"/>
        <end position="255"/>
    </location>
</feature>
<dbReference type="InterPro" id="IPR035979">
    <property type="entry name" value="RBD_domain_sf"/>
</dbReference>
<dbReference type="PANTHER" id="PTHR13018">
    <property type="entry name" value="PROBABLE MEMBRANE PROTEIN DUF221-RELATED"/>
    <property type="match status" value="1"/>
</dbReference>
<keyword evidence="3" id="KW-0808">Transferase</keyword>
<sequence length="812" mass="95032">MNKQEKKKTLVMIQKNISSGSFSQINELKVSGNHLETYSQQQFNFIPEHKTLPRIQKDFFDDEERNGVSKKKAFLDANNQLKYTLELEKRYNPHLIPPDWKTAERHGKAKRVGKNKMPSSTQQEEIFEVCPCCDYQIDKNIISLREQVDTLSFLGSGYPLFFHYMKYCIIILGLIILTSGEYNILSNYYGHTCLSNKDIKKLEAKGVHVSSKECVVDIISIFTIANKKQKVDYADIQDILNFTTILVLMILLFFFRKEQKEIDSQCDMAELTPADYTILVRNLPVDTTKKDIRDFFEKGKDLFGQNLIVTEVNFAFDLQERVAKQQNLKQLIEEKKKCLSKMKYDDDFKVEAEKWDKALEKEQINFELINLKIENDPTKFTGYAFVSFQTEDQKQCVLQQASIPFWLEIVNAIFFQTNEFKSLKFKDGFIEVREAPEPLDIIWENLSLNERVKTLRRLLSFFITVILFVVCTVLVYVLIKFQADSLKQFHQLHKDVTDEKSKDFNLKLLFQEQLPSAIVSFCMVCINSVIIEILFRQIVKIECYNTYTLYNINLAQKLSLALFINTALITCIMSVYYTRNVFGKGGLIYTIFYFFVVNAGSSFMSLLFDPMFYLKKILVWWFKRQGAQCTLTQEEANKLCEFPLHEIEIGYVDVMKTMYITIFYSSVVPVGLIISMIGFCFYYWAQKWVILKERTVDKQISMKLSIEMTEYLEFIILIYASSNLLFKYQTVGQISYLQIIGLILGFCYSILPIQLIVEKVFFFGNENEQVNYDVAYPFFVTTYSMSNPITTEKAKKKHYQKVKQQYQERVDV</sequence>
<feature type="transmembrane region" description="Helical" evidence="1">
    <location>
        <begin position="662"/>
        <end position="685"/>
    </location>
</feature>
<feature type="domain" description="CSC1/OSCA1-like cytosolic" evidence="2">
    <location>
        <begin position="275"/>
        <end position="445"/>
    </location>
</feature>
<keyword evidence="3" id="KW-0418">Kinase</keyword>
<dbReference type="Proteomes" id="UP000009168">
    <property type="component" value="Unassembled WGS sequence"/>
</dbReference>